<dbReference type="CDD" id="cd00033">
    <property type="entry name" value="CCP"/>
    <property type="match status" value="1"/>
</dbReference>
<dbReference type="Pfam" id="PF13927">
    <property type="entry name" value="Ig_3"/>
    <property type="match status" value="1"/>
</dbReference>
<feature type="domain" description="Ig-like" evidence="8">
    <location>
        <begin position="380"/>
        <end position="469"/>
    </location>
</feature>
<evidence type="ECO:0000259" key="9">
    <source>
        <dbReference type="PROSITE" id="PS50923"/>
    </source>
</evidence>
<keyword evidence="1" id="KW-0732">Signal</keyword>
<gene>
    <name evidence="10" type="ORF">PLOB_00004159</name>
</gene>
<dbReference type="PANTHER" id="PTHR12231:SF253">
    <property type="entry name" value="DPR-INTERACTING PROTEIN ETA, ISOFORM B-RELATED"/>
    <property type="match status" value="1"/>
</dbReference>
<dbReference type="InterPro" id="IPR003598">
    <property type="entry name" value="Ig_sub2"/>
</dbReference>
<keyword evidence="11" id="KW-1185">Reference proteome</keyword>
<dbReference type="InterPro" id="IPR008160">
    <property type="entry name" value="Collagen"/>
</dbReference>
<name>A0ABN8QA38_9CNID</name>
<dbReference type="InterPro" id="IPR036179">
    <property type="entry name" value="Ig-like_dom_sf"/>
</dbReference>
<evidence type="ECO:0000256" key="1">
    <source>
        <dbReference type="ARBA" id="ARBA00022729"/>
    </source>
</evidence>
<dbReference type="InterPro" id="IPR007110">
    <property type="entry name" value="Ig-like_dom"/>
</dbReference>
<feature type="domain" description="Ig-like" evidence="8">
    <location>
        <begin position="198"/>
        <end position="283"/>
    </location>
</feature>
<feature type="compositionally biased region" description="Low complexity" evidence="6">
    <location>
        <begin position="121"/>
        <end position="133"/>
    </location>
</feature>
<keyword evidence="4" id="KW-0393">Immunoglobulin domain</keyword>
<feature type="transmembrane region" description="Helical" evidence="7">
    <location>
        <begin position="12"/>
        <end position="34"/>
    </location>
</feature>
<feature type="region of interest" description="Disordered" evidence="6">
    <location>
        <begin position="117"/>
        <end position="173"/>
    </location>
</feature>
<dbReference type="PROSITE" id="PS50835">
    <property type="entry name" value="IG_LIKE"/>
    <property type="match status" value="3"/>
</dbReference>
<evidence type="ECO:0000313" key="11">
    <source>
        <dbReference type="Proteomes" id="UP001159405"/>
    </source>
</evidence>
<dbReference type="InterPro" id="IPR035976">
    <property type="entry name" value="Sushi/SCR/CCP_sf"/>
</dbReference>
<dbReference type="Gene3D" id="2.10.70.10">
    <property type="entry name" value="Complement Module, domain 1"/>
    <property type="match status" value="1"/>
</dbReference>
<dbReference type="SUPFAM" id="SSF48726">
    <property type="entry name" value="Immunoglobulin"/>
    <property type="match status" value="3"/>
</dbReference>
<organism evidence="10 11">
    <name type="scientific">Porites lobata</name>
    <dbReference type="NCBI Taxonomy" id="104759"/>
    <lineage>
        <taxon>Eukaryota</taxon>
        <taxon>Metazoa</taxon>
        <taxon>Cnidaria</taxon>
        <taxon>Anthozoa</taxon>
        <taxon>Hexacorallia</taxon>
        <taxon>Scleractinia</taxon>
        <taxon>Fungiina</taxon>
        <taxon>Poritidae</taxon>
        <taxon>Porites</taxon>
    </lineage>
</organism>
<dbReference type="InterPro" id="IPR000436">
    <property type="entry name" value="Sushi_SCR_CCP_dom"/>
</dbReference>
<dbReference type="Pfam" id="PF23283">
    <property type="entry name" value="D8C_UMOD"/>
    <property type="match status" value="1"/>
</dbReference>
<dbReference type="SUPFAM" id="SSF57535">
    <property type="entry name" value="Complement control module/SCR domain"/>
    <property type="match status" value="1"/>
</dbReference>
<dbReference type="PROSITE" id="PS50923">
    <property type="entry name" value="SUSHI"/>
    <property type="match status" value="1"/>
</dbReference>
<dbReference type="Pfam" id="PF00084">
    <property type="entry name" value="Sushi"/>
    <property type="match status" value="1"/>
</dbReference>
<keyword evidence="7" id="KW-0812">Transmembrane</keyword>
<proteinExistence type="predicted"/>
<evidence type="ECO:0000313" key="10">
    <source>
        <dbReference type="EMBL" id="CAH3160408.1"/>
    </source>
</evidence>
<keyword evidence="2" id="KW-0677">Repeat</keyword>
<keyword evidence="7" id="KW-1133">Transmembrane helix</keyword>
<dbReference type="InterPro" id="IPR013098">
    <property type="entry name" value="Ig_I-set"/>
</dbReference>
<dbReference type="InterPro" id="IPR051170">
    <property type="entry name" value="Neural/epithelial_adhesion"/>
</dbReference>
<accession>A0ABN8QA38</accession>
<evidence type="ECO:0000256" key="6">
    <source>
        <dbReference type="SAM" id="MobiDB-lite"/>
    </source>
</evidence>
<evidence type="ECO:0000256" key="7">
    <source>
        <dbReference type="SAM" id="Phobius"/>
    </source>
</evidence>
<evidence type="ECO:0000256" key="3">
    <source>
        <dbReference type="ARBA" id="ARBA00023157"/>
    </source>
</evidence>
<dbReference type="Proteomes" id="UP001159405">
    <property type="component" value="Unassembled WGS sequence"/>
</dbReference>
<evidence type="ECO:0000259" key="8">
    <source>
        <dbReference type="PROSITE" id="PS50835"/>
    </source>
</evidence>
<dbReference type="PANTHER" id="PTHR12231">
    <property type="entry name" value="CTX-RELATED TYPE I TRANSMEMBRANE PROTEIN"/>
    <property type="match status" value="1"/>
</dbReference>
<feature type="domain" description="Sushi" evidence="9">
    <location>
        <begin position="471"/>
        <end position="531"/>
    </location>
</feature>
<dbReference type="SMART" id="SM00409">
    <property type="entry name" value="IG"/>
    <property type="match status" value="3"/>
</dbReference>
<dbReference type="InterPro" id="IPR013783">
    <property type="entry name" value="Ig-like_fold"/>
</dbReference>
<feature type="domain" description="Ig-like" evidence="8">
    <location>
        <begin position="288"/>
        <end position="362"/>
    </location>
</feature>
<evidence type="ECO:0000256" key="5">
    <source>
        <dbReference type="PROSITE-ProRule" id="PRU00302"/>
    </source>
</evidence>
<dbReference type="SMART" id="SM00408">
    <property type="entry name" value="IGc2"/>
    <property type="match status" value="3"/>
</dbReference>
<comment type="caution">
    <text evidence="10">The sequence shown here is derived from an EMBL/GenBank/DDBJ whole genome shotgun (WGS) entry which is preliminary data.</text>
</comment>
<dbReference type="SMART" id="SM00032">
    <property type="entry name" value="CCP"/>
    <property type="match status" value="1"/>
</dbReference>
<sequence length="652" mass="71605">MASSRASPTPSTFVSGFHLIFTLTSVAFLSYKVYYLENELSLIRGIISSQEPSNVDITASLATPLSTVPPEEQFVSGRNRRAKSSSSDKLKAICAQNILKDLQASVVDDAANRTGKVVCMRGPRGPRGLPGPRGKSGGPGPRGRRGRPGKPGKDGSPGAQGPRGNPGKSLGVNTSDIESLIETLKNYNQAEVAMFAPPRFTNKPPPLIFIKEGGNLSVTISVSGYPTPKVTWSMQGKNRGNQTRFKTTLDKFDIDDVRFEDEGVITCRAENVFGVQETKVELTVLGAPRFPESPPGQVTGFLGKETRLPCDLLGNPTPEVKWTRSPQAPLPQGRSEVRKDGLYINNTKNEDGGVYTCFATNGYGMVIHGIFLKVKAVGQPVFTSTPPVTVDVSAIRALVRVNCSATGLPLPKITWYKNNVSIPVFNNVTRDEVTSELVIGQFQPSDQATYKCVARNMYNDEVNATTNVVLRDCGDPGELDNAVRVISQSKNHWAGEYVRYLCNPGYTMVGPAVRRCLPSGGWSGYTPICKSNKTECVEHVAIDDDSRHIGYYDSDDYKCDHYLTEGWYRFVTRRRMNTNCNRGQYSCNTYYVGWLNGNHPSVEEGIVTRQVCFGYSTCSCSYSIYIKVLNCGSFYVYRLKPAPTCNARYCTE</sequence>
<dbReference type="InterPro" id="IPR057774">
    <property type="entry name" value="D8C_UMOD/GP2/OIT3-like"/>
</dbReference>
<dbReference type="InterPro" id="IPR003599">
    <property type="entry name" value="Ig_sub"/>
</dbReference>
<dbReference type="Pfam" id="PF01391">
    <property type="entry name" value="Collagen"/>
    <property type="match status" value="1"/>
</dbReference>
<protein>
    <submittedName>
        <fullName evidence="10">Uncharacterized protein</fullName>
    </submittedName>
</protein>
<evidence type="ECO:0000256" key="4">
    <source>
        <dbReference type="ARBA" id="ARBA00023319"/>
    </source>
</evidence>
<reference evidence="10 11" key="1">
    <citation type="submission" date="2022-05" db="EMBL/GenBank/DDBJ databases">
        <authorList>
            <consortium name="Genoscope - CEA"/>
            <person name="William W."/>
        </authorList>
    </citation>
    <scope>NUCLEOTIDE SEQUENCE [LARGE SCALE GENOMIC DNA]</scope>
</reference>
<dbReference type="Gene3D" id="2.60.40.10">
    <property type="entry name" value="Immunoglobulins"/>
    <property type="match status" value="3"/>
</dbReference>
<evidence type="ECO:0000256" key="2">
    <source>
        <dbReference type="ARBA" id="ARBA00022737"/>
    </source>
</evidence>
<dbReference type="Pfam" id="PF07679">
    <property type="entry name" value="I-set"/>
    <property type="match status" value="2"/>
</dbReference>
<keyword evidence="3 5" id="KW-1015">Disulfide bond</keyword>
<keyword evidence="5" id="KW-0768">Sushi</keyword>
<feature type="disulfide bond" evidence="5">
    <location>
        <begin position="502"/>
        <end position="529"/>
    </location>
</feature>
<dbReference type="EMBL" id="CALNXK010000116">
    <property type="protein sequence ID" value="CAH3160408.1"/>
    <property type="molecule type" value="Genomic_DNA"/>
</dbReference>
<keyword evidence="7" id="KW-0472">Membrane</keyword>
<dbReference type="CDD" id="cd00096">
    <property type="entry name" value="Ig"/>
    <property type="match status" value="1"/>
</dbReference>
<feature type="disulfide bond" evidence="5">
    <location>
        <begin position="473"/>
        <end position="516"/>
    </location>
</feature>